<dbReference type="InParanoid" id="E3KA52"/>
<dbReference type="VEuPathDB" id="FungiDB:PGTG_06839"/>
<dbReference type="HOGENOM" id="CLU_1525916_0_0_1"/>
<evidence type="ECO:0000256" key="1">
    <source>
        <dbReference type="SAM" id="MobiDB-lite"/>
    </source>
</evidence>
<dbReference type="KEGG" id="pgr:PGTG_06839"/>
<organism evidence="2 3">
    <name type="scientific">Puccinia graminis f. sp. tritici (strain CRL 75-36-700-3 / race SCCL)</name>
    <name type="common">Black stem rust fungus</name>
    <dbReference type="NCBI Taxonomy" id="418459"/>
    <lineage>
        <taxon>Eukaryota</taxon>
        <taxon>Fungi</taxon>
        <taxon>Dikarya</taxon>
        <taxon>Basidiomycota</taxon>
        <taxon>Pucciniomycotina</taxon>
        <taxon>Pucciniomycetes</taxon>
        <taxon>Pucciniales</taxon>
        <taxon>Pucciniaceae</taxon>
        <taxon>Puccinia</taxon>
    </lineage>
</organism>
<dbReference type="EMBL" id="DS178278">
    <property type="protein sequence ID" value="EFP81218.2"/>
    <property type="molecule type" value="Genomic_DNA"/>
</dbReference>
<sequence length="176" mass="18900">MSEFAPDDMAMTVDSPIRDNVDPANSTHASSESAAPLIPNLNESHTLRGSQIEERDIAASFPFDSAASSVTNVADPIRPTHAYPSHQAAQVEEDEVPSYPPPPLGRASSFHRGSCSSPGVLHAASCRFFFARYPNSSVHSSTTLPDFSCAYQGRVSGWFARASYRSSCDSSSFPRG</sequence>
<feature type="region of interest" description="Disordered" evidence="1">
    <location>
        <begin position="75"/>
        <end position="111"/>
    </location>
</feature>
<protein>
    <submittedName>
        <fullName evidence="2">Uncharacterized protein</fullName>
    </submittedName>
</protein>
<evidence type="ECO:0000313" key="3">
    <source>
        <dbReference type="Proteomes" id="UP000008783"/>
    </source>
</evidence>
<dbReference type="RefSeq" id="XP_003325637.2">
    <property type="nucleotide sequence ID" value="XM_003325589.2"/>
</dbReference>
<dbReference type="AlphaFoldDB" id="E3KA52"/>
<feature type="compositionally biased region" description="Polar residues" evidence="1">
    <location>
        <begin position="23"/>
        <end position="33"/>
    </location>
</feature>
<dbReference type="GeneID" id="10536703"/>
<reference key="1">
    <citation type="submission" date="2007-01" db="EMBL/GenBank/DDBJ databases">
        <title>The Genome Sequence of Puccinia graminis f. sp. tritici Strain CRL 75-36-700-3.</title>
        <authorList>
            <consortium name="The Broad Institute Genome Sequencing Platform"/>
            <person name="Birren B."/>
            <person name="Lander E."/>
            <person name="Galagan J."/>
            <person name="Nusbaum C."/>
            <person name="Devon K."/>
            <person name="Cuomo C."/>
            <person name="Jaffe D."/>
            <person name="Butler J."/>
            <person name="Alvarez P."/>
            <person name="Gnerre S."/>
            <person name="Grabherr M."/>
            <person name="Mauceli E."/>
            <person name="Brockman W."/>
            <person name="Young S."/>
            <person name="LaButti K."/>
            <person name="Sykes S."/>
            <person name="DeCaprio D."/>
            <person name="Crawford M."/>
            <person name="Koehrsen M."/>
            <person name="Engels R."/>
            <person name="Montgomery P."/>
            <person name="Pearson M."/>
            <person name="Howarth C."/>
            <person name="Larson L."/>
            <person name="White J."/>
            <person name="Zeng Q."/>
            <person name="Kodira C."/>
            <person name="Yandava C."/>
            <person name="Alvarado L."/>
            <person name="O'Leary S."/>
            <person name="Szabo L."/>
            <person name="Dean R."/>
            <person name="Schein J."/>
        </authorList>
    </citation>
    <scope>NUCLEOTIDE SEQUENCE</scope>
    <source>
        <strain>CRL 75-36-700-3</strain>
    </source>
</reference>
<evidence type="ECO:0000313" key="2">
    <source>
        <dbReference type="EMBL" id="EFP81218.2"/>
    </source>
</evidence>
<accession>E3KA52</accession>
<gene>
    <name evidence="2" type="ORF">PGTG_06839</name>
</gene>
<dbReference type="Proteomes" id="UP000008783">
    <property type="component" value="Unassembled WGS sequence"/>
</dbReference>
<proteinExistence type="predicted"/>
<feature type="region of interest" description="Disordered" evidence="1">
    <location>
        <begin position="1"/>
        <end position="41"/>
    </location>
</feature>
<name>E3KA52_PUCGT</name>
<keyword evidence="3" id="KW-1185">Reference proteome</keyword>
<reference evidence="3" key="2">
    <citation type="journal article" date="2011" name="Proc. Natl. Acad. Sci. U.S.A.">
        <title>Obligate biotrophy features unraveled by the genomic analysis of rust fungi.</title>
        <authorList>
            <person name="Duplessis S."/>
            <person name="Cuomo C.A."/>
            <person name="Lin Y.-C."/>
            <person name="Aerts A."/>
            <person name="Tisserant E."/>
            <person name="Veneault-Fourrey C."/>
            <person name="Joly D.L."/>
            <person name="Hacquard S."/>
            <person name="Amselem J."/>
            <person name="Cantarel B.L."/>
            <person name="Chiu R."/>
            <person name="Coutinho P.M."/>
            <person name="Feau N."/>
            <person name="Field M."/>
            <person name="Frey P."/>
            <person name="Gelhaye E."/>
            <person name="Goldberg J."/>
            <person name="Grabherr M.G."/>
            <person name="Kodira C.D."/>
            <person name="Kohler A."/>
            <person name="Kuees U."/>
            <person name="Lindquist E.A."/>
            <person name="Lucas S.M."/>
            <person name="Mago R."/>
            <person name="Mauceli E."/>
            <person name="Morin E."/>
            <person name="Murat C."/>
            <person name="Pangilinan J.L."/>
            <person name="Park R."/>
            <person name="Pearson M."/>
            <person name="Quesneville H."/>
            <person name="Rouhier N."/>
            <person name="Sakthikumar S."/>
            <person name="Salamov A.A."/>
            <person name="Schmutz J."/>
            <person name="Selles B."/>
            <person name="Shapiro H."/>
            <person name="Tanguay P."/>
            <person name="Tuskan G.A."/>
            <person name="Henrissat B."/>
            <person name="Van de Peer Y."/>
            <person name="Rouze P."/>
            <person name="Ellis J.G."/>
            <person name="Dodds P.N."/>
            <person name="Schein J.E."/>
            <person name="Zhong S."/>
            <person name="Hamelin R.C."/>
            <person name="Grigoriev I.V."/>
            <person name="Szabo L.J."/>
            <person name="Martin F."/>
        </authorList>
    </citation>
    <scope>NUCLEOTIDE SEQUENCE [LARGE SCALE GENOMIC DNA]</scope>
    <source>
        <strain evidence="3">CRL 75-36-700-3 / race SCCL</strain>
    </source>
</reference>